<dbReference type="Proteomes" id="UP000045706">
    <property type="component" value="Unassembled WGS sequence"/>
</dbReference>
<proteinExistence type="predicted"/>
<dbReference type="AlphaFoldDB" id="A0A0G4NR38"/>
<organism evidence="1 2">
    <name type="scientific">Verticillium longisporum</name>
    <name type="common">Verticillium dahliae var. longisporum</name>
    <dbReference type="NCBI Taxonomy" id="100787"/>
    <lineage>
        <taxon>Eukaryota</taxon>
        <taxon>Fungi</taxon>
        <taxon>Dikarya</taxon>
        <taxon>Ascomycota</taxon>
        <taxon>Pezizomycotina</taxon>
        <taxon>Sordariomycetes</taxon>
        <taxon>Hypocreomycetidae</taxon>
        <taxon>Glomerellales</taxon>
        <taxon>Plectosphaerellaceae</taxon>
        <taxon>Verticillium</taxon>
    </lineage>
</organism>
<name>A0A0G4NR38_VERLO</name>
<reference evidence="2" key="1">
    <citation type="submission" date="2015-05" db="EMBL/GenBank/DDBJ databases">
        <authorList>
            <person name="Fogelqvist Johan"/>
        </authorList>
    </citation>
    <scope>NUCLEOTIDE SEQUENCE [LARGE SCALE GENOMIC DNA]</scope>
</reference>
<protein>
    <submittedName>
        <fullName evidence="1">Uncharacterized protein</fullName>
    </submittedName>
</protein>
<sequence>MSTGRLPIIRTTAEGSPLENTLMLSTFKCSRAIRILDAVTQRVLHGRDHLLGIGAWNVSVGWENDCITAVLIEPRTKILFPCNFKGVEGLNTLGKVMNRFWAMADVINHVGVSDTVSSLVRRIVCAEEVIPTKSDHLTSLDIIQPSGMPGTWAA</sequence>
<evidence type="ECO:0000313" key="1">
    <source>
        <dbReference type="EMBL" id="CRK48910.1"/>
    </source>
</evidence>
<accession>A0A0G4NR38</accession>
<evidence type="ECO:0000313" key="2">
    <source>
        <dbReference type="Proteomes" id="UP000045706"/>
    </source>
</evidence>
<gene>
    <name evidence="1" type="ORF">BN1723_008268</name>
</gene>
<dbReference type="EMBL" id="CVQI01038050">
    <property type="protein sequence ID" value="CRK48910.1"/>
    <property type="molecule type" value="Genomic_DNA"/>
</dbReference>